<dbReference type="OrthoDB" id="5396at2759"/>
<comment type="similarity">
    <text evidence="1">Belongs to the Cyclase 1 superfamily.</text>
</comment>
<accession>A0A0D2C655</accession>
<dbReference type="Proteomes" id="UP000053342">
    <property type="component" value="Unassembled WGS sequence"/>
</dbReference>
<gene>
    <name evidence="3" type="ORF">PV06_03700</name>
</gene>
<evidence type="ECO:0000256" key="2">
    <source>
        <dbReference type="SAM" id="MobiDB-lite"/>
    </source>
</evidence>
<dbReference type="HOGENOM" id="CLU_030671_1_1_1"/>
<dbReference type="GO" id="GO:0019441">
    <property type="term" value="P:L-tryptophan catabolic process to kynurenine"/>
    <property type="evidence" value="ECO:0007669"/>
    <property type="project" value="InterPro"/>
</dbReference>
<evidence type="ECO:0000256" key="1">
    <source>
        <dbReference type="ARBA" id="ARBA00007865"/>
    </source>
</evidence>
<dbReference type="SUPFAM" id="SSF102198">
    <property type="entry name" value="Putative cyclase"/>
    <property type="match status" value="1"/>
</dbReference>
<dbReference type="Gene3D" id="3.50.30.50">
    <property type="entry name" value="Putative cyclase"/>
    <property type="match status" value="1"/>
</dbReference>
<dbReference type="InterPro" id="IPR037175">
    <property type="entry name" value="KFase_sf"/>
</dbReference>
<feature type="compositionally biased region" description="Acidic residues" evidence="2">
    <location>
        <begin position="311"/>
        <end position="321"/>
    </location>
</feature>
<name>A0A0D2C655_9EURO</name>
<dbReference type="InterPro" id="IPR007325">
    <property type="entry name" value="KFase/CYL"/>
</dbReference>
<organism evidence="3 4">
    <name type="scientific">Exophiala oligosperma</name>
    <dbReference type="NCBI Taxonomy" id="215243"/>
    <lineage>
        <taxon>Eukaryota</taxon>
        <taxon>Fungi</taxon>
        <taxon>Dikarya</taxon>
        <taxon>Ascomycota</taxon>
        <taxon>Pezizomycotina</taxon>
        <taxon>Eurotiomycetes</taxon>
        <taxon>Chaetothyriomycetidae</taxon>
        <taxon>Chaetothyriales</taxon>
        <taxon>Herpotrichiellaceae</taxon>
        <taxon>Exophiala</taxon>
    </lineage>
</organism>
<dbReference type="PANTHER" id="PTHR34861">
    <property type="match status" value="1"/>
</dbReference>
<dbReference type="Pfam" id="PF04199">
    <property type="entry name" value="Cyclase"/>
    <property type="match status" value="1"/>
</dbReference>
<dbReference type="VEuPathDB" id="FungiDB:PV06_03700"/>
<protein>
    <recommendedName>
        <fullName evidence="5">Cyclase</fullName>
    </recommendedName>
</protein>
<dbReference type="GO" id="GO:0004061">
    <property type="term" value="F:arylformamidase activity"/>
    <property type="evidence" value="ECO:0007669"/>
    <property type="project" value="InterPro"/>
</dbReference>
<dbReference type="EMBL" id="KN847334">
    <property type="protein sequence ID" value="KIW45302.1"/>
    <property type="molecule type" value="Genomic_DNA"/>
</dbReference>
<dbReference type="GeneID" id="27355774"/>
<reference evidence="3 4" key="1">
    <citation type="submission" date="2015-01" db="EMBL/GenBank/DDBJ databases">
        <title>The Genome Sequence of Exophiala oligosperma CBS72588.</title>
        <authorList>
            <consortium name="The Broad Institute Genomics Platform"/>
            <person name="Cuomo C."/>
            <person name="de Hoog S."/>
            <person name="Gorbushina A."/>
            <person name="Stielow B."/>
            <person name="Teixiera M."/>
            <person name="Abouelleil A."/>
            <person name="Chapman S.B."/>
            <person name="Priest M."/>
            <person name="Young S.K."/>
            <person name="Wortman J."/>
            <person name="Nusbaum C."/>
            <person name="Birren B."/>
        </authorList>
    </citation>
    <scope>NUCLEOTIDE SEQUENCE [LARGE SCALE GENOMIC DNA]</scope>
    <source>
        <strain evidence="3 4">CBS 72588</strain>
    </source>
</reference>
<keyword evidence="4" id="KW-1185">Reference proteome</keyword>
<dbReference type="AlphaFoldDB" id="A0A0D2C655"/>
<evidence type="ECO:0000313" key="4">
    <source>
        <dbReference type="Proteomes" id="UP000053342"/>
    </source>
</evidence>
<sequence>MASSDNHDFETVEIHPEHLLPFDSLPDKKRVWPGEPGSREEGLGRLVLLTPEVVASAASTCVRTGRRVSLGWELTKLEIANFGRSPCRHEIVELLDGVAFDDIYTFNPQQSSQWDGLRHFSQPLRRNLDDEVGKTGAGTGSEERLFYGGVTKSEIKDPWCRRIGIHEWAKQGICGRGVLLDFVRYADRKGLEYSTFGDFAISLSVLLEIATEQRVEFKRGDILFVRIGVTREWDTRMTATQKQEYAESQNPRHSGVQGTEEMLRWLWDTGFSAVASDAISFEVYPPKESYERRRRRRRRPKDTAGGGGGGGEEEEDGDDESQVEKIPGIFLHEYLLSGWGMPIGELFDLEDLSKLCSSHNRWEFFVSSSPFNMPGGVSSPPNCIAIF</sequence>
<evidence type="ECO:0008006" key="5">
    <source>
        <dbReference type="Google" id="ProtNLM"/>
    </source>
</evidence>
<proteinExistence type="inferred from homology"/>
<dbReference type="PANTHER" id="PTHR34861:SF8">
    <property type="entry name" value="CYCLASE"/>
    <property type="match status" value="1"/>
</dbReference>
<feature type="region of interest" description="Disordered" evidence="2">
    <location>
        <begin position="291"/>
        <end position="322"/>
    </location>
</feature>
<dbReference type="RefSeq" id="XP_016265518.1">
    <property type="nucleotide sequence ID" value="XM_016404513.1"/>
</dbReference>
<evidence type="ECO:0000313" key="3">
    <source>
        <dbReference type="EMBL" id="KIW45302.1"/>
    </source>
</evidence>
<dbReference type="STRING" id="215243.A0A0D2C655"/>